<gene>
    <name evidence="1" type="ORF">JEU22_17750</name>
</gene>
<dbReference type="AlphaFoldDB" id="A0A8I1EIE8"/>
<dbReference type="Pfam" id="PF13759">
    <property type="entry name" value="2OG-FeII_Oxy_5"/>
    <property type="match status" value="1"/>
</dbReference>
<dbReference type="EMBL" id="JAEHTE010000023">
    <property type="protein sequence ID" value="MBI6885753.1"/>
    <property type="molecule type" value="Genomic_DNA"/>
</dbReference>
<organism evidence="1 2">
    <name type="scientific">Pseudomonas putida</name>
    <name type="common">Arthrobacter siderocapsulatus</name>
    <dbReference type="NCBI Taxonomy" id="303"/>
    <lineage>
        <taxon>Bacteria</taxon>
        <taxon>Pseudomonadati</taxon>
        <taxon>Pseudomonadota</taxon>
        <taxon>Gammaproteobacteria</taxon>
        <taxon>Pseudomonadales</taxon>
        <taxon>Pseudomonadaceae</taxon>
        <taxon>Pseudomonas</taxon>
    </lineage>
</organism>
<comment type="caution">
    <text evidence="1">The sequence shown here is derived from an EMBL/GenBank/DDBJ whole genome shotgun (WGS) entry which is preliminary data.</text>
</comment>
<dbReference type="Gene3D" id="2.60.120.620">
    <property type="entry name" value="q2cbj1_9rhob like domain"/>
    <property type="match status" value="1"/>
</dbReference>
<reference evidence="1" key="1">
    <citation type="submission" date="2020-12" db="EMBL/GenBank/DDBJ databases">
        <title>Enhanced detection system for hospital associated transmission using whole genome sequencing surveillance.</title>
        <authorList>
            <person name="Harrison L.H."/>
            <person name="Van Tyne D."/>
            <person name="Marsh J.W."/>
            <person name="Griffith M.P."/>
            <person name="Snyder D.J."/>
            <person name="Cooper V.S."/>
            <person name="Mustapha M."/>
        </authorList>
    </citation>
    <scope>NUCLEOTIDE SEQUENCE</scope>
    <source>
        <strain evidence="1">PSB00042</strain>
    </source>
</reference>
<dbReference type="NCBIfam" id="TIGR02466">
    <property type="entry name" value="TIGR02466 family protein"/>
    <property type="match status" value="1"/>
</dbReference>
<protein>
    <recommendedName>
        <fullName evidence="3">2OG-Fe(II) oxygenase</fullName>
    </recommendedName>
</protein>
<proteinExistence type="predicted"/>
<name>A0A8I1EIE8_PSEPU</name>
<accession>A0A8I1EIE8</accession>
<evidence type="ECO:0000313" key="2">
    <source>
        <dbReference type="Proteomes" id="UP000637061"/>
    </source>
</evidence>
<dbReference type="Proteomes" id="UP000637061">
    <property type="component" value="Unassembled WGS sequence"/>
</dbReference>
<evidence type="ECO:0008006" key="3">
    <source>
        <dbReference type="Google" id="ProtNLM"/>
    </source>
</evidence>
<dbReference type="InterPro" id="IPR012668">
    <property type="entry name" value="CHP02466"/>
</dbReference>
<evidence type="ECO:0000313" key="1">
    <source>
        <dbReference type="EMBL" id="MBI6885753.1"/>
    </source>
</evidence>
<sequence length="214" mass="23620">MISVLNPELIEVTRLFPTPIAKIQHPDADRICAELRDLILQRSELCPGTKHSNQGGWQSEDFVPWAGKPGAELLQFAQDLANEMSAISTPDGLVEAKLAWKYNAWANVNGHGHANAQHAHPGAYWSAVFWVDDGSEPDIDVAGELEFIDPRGVMPLMYNADLRMKVAGCLTAGNSTAISPSSGHLLMFPSWLMHSVRRYEGRRPRISVAFNFSV</sequence>